<comment type="similarity">
    <text evidence="3">Belongs to the AAA ATPase family. Highly divergent.</text>
</comment>
<evidence type="ECO:0000256" key="2">
    <source>
        <dbReference type="ARBA" id="ARBA00022840"/>
    </source>
</evidence>
<evidence type="ECO:0000313" key="8">
    <source>
        <dbReference type="Proteomes" id="UP001239462"/>
    </source>
</evidence>
<keyword evidence="8" id="KW-1185">Reference proteome</keyword>
<evidence type="ECO:0000256" key="1">
    <source>
        <dbReference type="ARBA" id="ARBA00022741"/>
    </source>
</evidence>
<comment type="caution">
    <text evidence="7">The sequence shown here is derived from an EMBL/GenBank/DDBJ whole genome shotgun (WGS) entry which is preliminary data.</text>
</comment>
<feature type="domain" description="AAA+ ATPase" evidence="6">
    <location>
        <begin position="251"/>
        <end position="386"/>
    </location>
</feature>
<dbReference type="InterPro" id="IPR052381">
    <property type="entry name" value="AAA_domain_protein"/>
</dbReference>
<dbReference type="RefSeq" id="WP_289166982.1">
    <property type="nucleotide sequence ID" value="NZ_JASZZN010000029.1"/>
</dbReference>
<gene>
    <name evidence="7" type="ORF">QTN89_26155</name>
</gene>
<dbReference type="SUPFAM" id="SSF52540">
    <property type="entry name" value="P-loop containing nucleoside triphosphate hydrolases"/>
    <property type="match status" value="1"/>
</dbReference>
<evidence type="ECO:0000313" key="7">
    <source>
        <dbReference type="EMBL" id="MDM4018964.1"/>
    </source>
</evidence>
<dbReference type="SMART" id="SM00382">
    <property type="entry name" value="AAA"/>
    <property type="match status" value="1"/>
</dbReference>
<keyword evidence="1" id="KW-0547">Nucleotide-binding</keyword>
<name>A0ABT7PRR1_9BACT</name>
<dbReference type="Gene3D" id="3.40.50.300">
    <property type="entry name" value="P-loop containing nucleotide triphosphate hydrolases"/>
    <property type="match status" value="1"/>
</dbReference>
<dbReference type="Pfam" id="PF00004">
    <property type="entry name" value="AAA"/>
    <property type="match status" value="1"/>
</dbReference>
<keyword evidence="2" id="KW-0067">ATP-binding</keyword>
<reference evidence="7 8" key="1">
    <citation type="submission" date="2023-06" db="EMBL/GenBank/DDBJ databases">
        <title>Roseiconus lacunae JC819 isolated from Gulf of Mannar region, Tamil Nadu.</title>
        <authorList>
            <person name="Pk S."/>
            <person name="Ch S."/>
            <person name="Ch V.R."/>
        </authorList>
    </citation>
    <scope>NUCLEOTIDE SEQUENCE [LARGE SCALE GENOMIC DNA]</scope>
    <source>
        <strain evidence="7 8">JC819</strain>
    </source>
</reference>
<proteinExistence type="inferred from homology"/>
<protein>
    <recommendedName>
        <fullName evidence="4">Uncharacterized AAA domain-containing protein ycf46</fullName>
    </recommendedName>
</protein>
<sequence>MSISIRGTELIQACFSGIWIESHEHADAIGEMAELCRENSWQLLVWNVSDGLRVGGQSVEDQVSDPLSAISSLWSSTEPGDTRILVLENFHRFLNSPEIIQAIAAAVLRGKVERRFVVILSPSVQLPPELEKLFVVVEHHRPTADQLLEIARGTATESGEMPEGVELSRVIDAAAGMTRHEAENAFALSLVRHGKLEPSAIWEIKTQSLKKTGTLSLHRGSDSFETLGGLDSLKAFTKRALLRRGTSKAVRSKGVLLLSPPGCGKSQFCKALGNEVGRPVVILDVGSLLGSLVGQSEERTREALRTIDALAPCVCMIDEIEKAFAGVSSQNDSGVSSRMFGTFLSWLNDHQSDVFVVCTANDVQRLPPEFSRAERFDGVFFLDLPDRTQKDAIWKIYRSEFGISDEQDLPDDATWTGAEIKACCRLAALLDLPLAQAAQNIVPVATTSAESVQRLRHWADGRCLSADKPGVFRSRSGSKKRRGVTPNTSLN</sequence>
<feature type="region of interest" description="Disordered" evidence="5">
    <location>
        <begin position="469"/>
        <end position="491"/>
    </location>
</feature>
<dbReference type="InterPro" id="IPR027417">
    <property type="entry name" value="P-loop_NTPase"/>
</dbReference>
<evidence type="ECO:0000256" key="5">
    <source>
        <dbReference type="SAM" id="MobiDB-lite"/>
    </source>
</evidence>
<organism evidence="7 8">
    <name type="scientific">Roseiconus lacunae</name>
    <dbReference type="NCBI Taxonomy" id="2605694"/>
    <lineage>
        <taxon>Bacteria</taxon>
        <taxon>Pseudomonadati</taxon>
        <taxon>Planctomycetota</taxon>
        <taxon>Planctomycetia</taxon>
        <taxon>Pirellulales</taxon>
        <taxon>Pirellulaceae</taxon>
        <taxon>Roseiconus</taxon>
    </lineage>
</organism>
<evidence type="ECO:0000256" key="3">
    <source>
        <dbReference type="ARBA" id="ARBA00038088"/>
    </source>
</evidence>
<accession>A0ABT7PRR1</accession>
<dbReference type="EMBL" id="JASZZN010000029">
    <property type="protein sequence ID" value="MDM4018964.1"/>
    <property type="molecule type" value="Genomic_DNA"/>
</dbReference>
<dbReference type="Proteomes" id="UP001239462">
    <property type="component" value="Unassembled WGS sequence"/>
</dbReference>
<dbReference type="PANTHER" id="PTHR42960:SF1">
    <property type="entry name" value="YCF46 PROTEIN"/>
    <property type="match status" value="1"/>
</dbReference>
<dbReference type="PANTHER" id="PTHR42960">
    <property type="entry name" value="YCF46 PROTEIN"/>
    <property type="match status" value="1"/>
</dbReference>
<dbReference type="InterPro" id="IPR003593">
    <property type="entry name" value="AAA+_ATPase"/>
</dbReference>
<dbReference type="InterPro" id="IPR003959">
    <property type="entry name" value="ATPase_AAA_core"/>
</dbReference>
<evidence type="ECO:0000256" key="4">
    <source>
        <dbReference type="ARBA" id="ARBA00040480"/>
    </source>
</evidence>
<evidence type="ECO:0000259" key="6">
    <source>
        <dbReference type="SMART" id="SM00382"/>
    </source>
</evidence>